<dbReference type="EMBL" id="LAFY01004221">
    <property type="protein sequence ID" value="KJX93752.1"/>
    <property type="molecule type" value="Genomic_DNA"/>
</dbReference>
<reference evidence="11 12" key="1">
    <citation type="submission" date="2015-03" db="EMBL/GenBank/DDBJ databases">
        <title>RNA-seq based gene annotation and comparative genomics of four Zymoseptoria species reveal species-specific pathogenicity related genes and transposable element activity.</title>
        <authorList>
            <person name="Grandaubert J."/>
            <person name="Bhattacharyya A."/>
            <person name="Stukenbrock E.H."/>
        </authorList>
    </citation>
    <scope>NUCLEOTIDE SEQUENCE [LARGE SCALE GENOMIC DNA]</scope>
    <source>
        <strain evidence="11 12">Zb18110</strain>
    </source>
</reference>
<dbReference type="InterPro" id="IPR036236">
    <property type="entry name" value="Znf_C2H2_sf"/>
</dbReference>
<evidence type="ECO:0000256" key="9">
    <source>
        <dbReference type="SAM" id="SignalP"/>
    </source>
</evidence>
<dbReference type="AlphaFoldDB" id="A0A0F4G9Q9"/>
<dbReference type="PANTHER" id="PTHR16515:SF49">
    <property type="entry name" value="GASTRULA ZINC FINGER PROTEIN XLCGF49.1-LIKE-RELATED"/>
    <property type="match status" value="1"/>
</dbReference>
<dbReference type="PROSITE" id="PS50157">
    <property type="entry name" value="ZINC_FINGER_C2H2_2"/>
    <property type="match status" value="2"/>
</dbReference>
<dbReference type="Gene3D" id="3.30.160.60">
    <property type="entry name" value="Classic Zinc Finger"/>
    <property type="match status" value="1"/>
</dbReference>
<dbReference type="SUPFAM" id="SSF57667">
    <property type="entry name" value="beta-beta-alpha zinc fingers"/>
    <property type="match status" value="1"/>
</dbReference>
<feature type="region of interest" description="Disordered" evidence="8">
    <location>
        <begin position="159"/>
        <end position="184"/>
    </location>
</feature>
<organism evidence="11 12">
    <name type="scientific">Zymoseptoria brevis</name>
    <dbReference type="NCBI Taxonomy" id="1047168"/>
    <lineage>
        <taxon>Eukaryota</taxon>
        <taxon>Fungi</taxon>
        <taxon>Dikarya</taxon>
        <taxon>Ascomycota</taxon>
        <taxon>Pezizomycotina</taxon>
        <taxon>Dothideomycetes</taxon>
        <taxon>Dothideomycetidae</taxon>
        <taxon>Mycosphaerellales</taxon>
        <taxon>Mycosphaerellaceae</taxon>
        <taxon>Zymoseptoria</taxon>
    </lineage>
</organism>
<comment type="caution">
    <text evidence="11">The sequence shown here is derived from an EMBL/GenBank/DDBJ whole genome shotgun (WGS) entry which is preliminary data.</text>
</comment>
<name>A0A0F4G9Q9_9PEZI</name>
<evidence type="ECO:0000256" key="1">
    <source>
        <dbReference type="ARBA" id="ARBA00004123"/>
    </source>
</evidence>
<sequence>MKMTYSYCRFTITIVLILTIVALVNAHPEGHDSNADMDWSSTLSNMGGQFSNMLALASSPQMALPSPQSDVGPSPDQPQPQHRQRTRTLPTSIPNNEYLTPTYKGHLEGMISQSAPAQFLASPFASTAQPLTFGGQSFAEFNEIPISYSHKRPRLMDEPRISQHSPQPNLAPLGPTSHPREYLEPQGHADATSFFDEGPFDFEMPTEDFTSQQKYPDLNQYDVNQHPWAQQQHQQLVSMQSSMVDSSVMSGLNTPPGADIPPFFRDDVNIWNHDTPPPLVDMQSWIDRATPFVDHLLPRLDTNLLAPPASSLTRSPSSASSVASSCSRLSSSRRNRDQMTTGDFACYWCAAAFPTSLDLTHHLRSHAPYASRNHVCQKCEKRFQYRKDLLRHLPRHDPNRQRFYCTFTGCKYHGKGFGRRDHLERHVMSQHGRADTPLGSSPA</sequence>
<feature type="domain" description="C2H2-type" evidence="10">
    <location>
        <begin position="344"/>
        <end position="371"/>
    </location>
</feature>
<dbReference type="InterPro" id="IPR050331">
    <property type="entry name" value="Zinc_finger"/>
</dbReference>
<dbReference type="PANTHER" id="PTHR16515">
    <property type="entry name" value="PR DOMAIN ZINC FINGER PROTEIN"/>
    <property type="match status" value="1"/>
</dbReference>
<dbReference type="SMART" id="SM00355">
    <property type="entry name" value="ZnF_C2H2"/>
    <property type="match status" value="3"/>
</dbReference>
<keyword evidence="12" id="KW-1185">Reference proteome</keyword>
<comment type="subcellular location">
    <subcellularLocation>
        <location evidence="1">Nucleus</location>
    </subcellularLocation>
</comment>
<gene>
    <name evidence="11" type="ORF">TI39_contig4262g00013</name>
</gene>
<evidence type="ECO:0000256" key="7">
    <source>
        <dbReference type="PROSITE-ProRule" id="PRU00042"/>
    </source>
</evidence>
<dbReference type="PROSITE" id="PS00028">
    <property type="entry name" value="ZINC_FINGER_C2H2_1"/>
    <property type="match status" value="2"/>
</dbReference>
<feature type="compositionally biased region" description="Low complexity" evidence="8">
    <location>
        <begin position="308"/>
        <end position="332"/>
    </location>
</feature>
<keyword evidence="3" id="KW-0677">Repeat</keyword>
<proteinExistence type="predicted"/>
<dbReference type="GO" id="GO:0008270">
    <property type="term" value="F:zinc ion binding"/>
    <property type="evidence" value="ECO:0007669"/>
    <property type="project" value="UniProtKB-KW"/>
</dbReference>
<accession>A0A0F4G9Q9</accession>
<evidence type="ECO:0000256" key="5">
    <source>
        <dbReference type="ARBA" id="ARBA00022833"/>
    </source>
</evidence>
<evidence type="ECO:0000313" key="12">
    <source>
        <dbReference type="Proteomes" id="UP000033647"/>
    </source>
</evidence>
<dbReference type="GO" id="GO:0010468">
    <property type="term" value="P:regulation of gene expression"/>
    <property type="evidence" value="ECO:0007669"/>
    <property type="project" value="TreeGrafter"/>
</dbReference>
<feature type="region of interest" description="Disordered" evidence="8">
    <location>
        <begin position="59"/>
        <end position="96"/>
    </location>
</feature>
<evidence type="ECO:0000256" key="8">
    <source>
        <dbReference type="SAM" id="MobiDB-lite"/>
    </source>
</evidence>
<dbReference type="OrthoDB" id="8922241at2759"/>
<keyword evidence="9" id="KW-0732">Signal</keyword>
<feature type="domain" description="C2H2-type" evidence="10">
    <location>
        <begin position="374"/>
        <end position="401"/>
    </location>
</feature>
<dbReference type="Proteomes" id="UP000033647">
    <property type="component" value="Unassembled WGS sequence"/>
</dbReference>
<keyword evidence="2" id="KW-0479">Metal-binding</keyword>
<protein>
    <recommendedName>
        <fullName evidence="10">C2H2-type domain-containing protein</fullName>
    </recommendedName>
</protein>
<evidence type="ECO:0000256" key="4">
    <source>
        <dbReference type="ARBA" id="ARBA00022771"/>
    </source>
</evidence>
<dbReference type="InterPro" id="IPR013087">
    <property type="entry name" value="Znf_C2H2_type"/>
</dbReference>
<feature type="signal peptide" evidence="9">
    <location>
        <begin position="1"/>
        <end position="26"/>
    </location>
</feature>
<feature type="compositionally biased region" description="Polar residues" evidence="8">
    <location>
        <begin position="59"/>
        <end position="71"/>
    </location>
</feature>
<keyword evidence="4 7" id="KW-0863">Zinc-finger</keyword>
<keyword evidence="6" id="KW-0539">Nucleus</keyword>
<evidence type="ECO:0000256" key="2">
    <source>
        <dbReference type="ARBA" id="ARBA00022723"/>
    </source>
</evidence>
<evidence type="ECO:0000259" key="10">
    <source>
        <dbReference type="PROSITE" id="PS50157"/>
    </source>
</evidence>
<evidence type="ECO:0000313" key="11">
    <source>
        <dbReference type="EMBL" id="KJX93752.1"/>
    </source>
</evidence>
<evidence type="ECO:0000256" key="3">
    <source>
        <dbReference type="ARBA" id="ARBA00022737"/>
    </source>
</evidence>
<keyword evidence="5" id="KW-0862">Zinc</keyword>
<feature type="chain" id="PRO_5002468505" description="C2H2-type domain-containing protein" evidence="9">
    <location>
        <begin position="27"/>
        <end position="443"/>
    </location>
</feature>
<dbReference type="STRING" id="1047168.A0A0F4G9Q9"/>
<dbReference type="GO" id="GO:0005634">
    <property type="term" value="C:nucleus"/>
    <property type="evidence" value="ECO:0007669"/>
    <property type="project" value="UniProtKB-SubCell"/>
</dbReference>
<evidence type="ECO:0000256" key="6">
    <source>
        <dbReference type="ARBA" id="ARBA00023242"/>
    </source>
</evidence>
<feature type="region of interest" description="Disordered" evidence="8">
    <location>
        <begin position="308"/>
        <end position="334"/>
    </location>
</feature>